<protein>
    <submittedName>
        <fullName evidence="2">Uncharacterized protein</fullName>
    </submittedName>
</protein>
<proteinExistence type="predicted"/>
<reference evidence="2 3" key="1">
    <citation type="submission" date="2020-08" db="EMBL/GenBank/DDBJ databases">
        <title>Genomic Encyclopedia of Type Strains, Phase IV (KMG-IV): sequencing the most valuable type-strain genomes for metagenomic binning, comparative biology and taxonomic classification.</title>
        <authorList>
            <person name="Goeker M."/>
        </authorList>
    </citation>
    <scope>NUCLEOTIDE SEQUENCE [LARGE SCALE GENOMIC DNA]</scope>
    <source>
        <strain evidence="2 3">DSM 27203</strain>
    </source>
</reference>
<organism evidence="2 3">
    <name type="scientific">Stakelama sediminis</name>
    <dbReference type="NCBI Taxonomy" id="463200"/>
    <lineage>
        <taxon>Bacteria</taxon>
        <taxon>Pseudomonadati</taxon>
        <taxon>Pseudomonadota</taxon>
        <taxon>Alphaproteobacteria</taxon>
        <taxon>Sphingomonadales</taxon>
        <taxon>Sphingomonadaceae</taxon>
        <taxon>Stakelama</taxon>
    </lineage>
</organism>
<sequence>MGILVLSESAMPESPWKRIVAAGALALAAGWLAAYHNPTDRIEHHVDSDFARAEQIAMRASSALQNRTPTPPALRRMHA</sequence>
<evidence type="ECO:0000313" key="2">
    <source>
        <dbReference type="EMBL" id="MBB5717283.1"/>
    </source>
</evidence>
<evidence type="ECO:0000313" key="3">
    <source>
        <dbReference type="Proteomes" id="UP000554342"/>
    </source>
</evidence>
<feature type="region of interest" description="Disordered" evidence="1">
    <location>
        <begin position="60"/>
        <end position="79"/>
    </location>
</feature>
<dbReference type="Proteomes" id="UP000554342">
    <property type="component" value="Unassembled WGS sequence"/>
</dbReference>
<dbReference type="AlphaFoldDB" id="A0A840YUH2"/>
<evidence type="ECO:0000256" key="1">
    <source>
        <dbReference type="SAM" id="MobiDB-lite"/>
    </source>
</evidence>
<accession>A0A840YUH2</accession>
<gene>
    <name evidence="2" type="ORF">FHR23_000190</name>
</gene>
<name>A0A840YUH2_9SPHN</name>
<dbReference type="EMBL" id="JACIJI010000001">
    <property type="protein sequence ID" value="MBB5717283.1"/>
    <property type="molecule type" value="Genomic_DNA"/>
</dbReference>
<dbReference type="RefSeq" id="WP_184001075.1">
    <property type="nucleotide sequence ID" value="NZ_BAABIF010000004.1"/>
</dbReference>
<keyword evidence="3" id="KW-1185">Reference proteome</keyword>
<comment type="caution">
    <text evidence="2">The sequence shown here is derived from an EMBL/GenBank/DDBJ whole genome shotgun (WGS) entry which is preliminary data.</text>
</comment>